<name>A0A1H8PR48_9GAMM</name>
<evidence type="ECO:0008006" key="4">
    <source>
        <dbReference type="Google" id="ProtNLM"/>
    </source>
</evidence>
<dbReference type="OrthoDB" id="5795072at2"/>
<feature type="transmembrane region" description="Helical" evidence="1">
    <location>
        <begin position="95"/>
        <end position="120"/>
    </location>
</feature>
<feature type="transmembrane region" description="Helical" evidence="1">
    <location>
        <begin position="30"/>
        <end position="49"/>
    </location>
</feature>
<keyword evidence="1" id="KW-1133">Transmembrane helix</keyword>
<dbReference type="Proteomes" id="UP000199657">
    <property type="component" value="Unassembled WGS sequence"/>
</dbReference>
<protein>
    <recommendedName>
        <fullName evidence="4">Transmembrane protein</fullName>
    </recommendedName>
</protein>
<dbReference type="EMBL" id="FOEG01000001">
    <property type="protein sequence ID" value="SEO44509.1"/>
    <property type="molecule type" value="Genomic_DNA"/>
</dbReference>
<sequence>MSALGPREVEPDAWGEWAREALRLLLHRPALTVVVLALVLVIFYAVHLVEWGPVRVFLMLLCLPLALMVFIRLAWYADHSRRPWPSQLLPGNGELLLSVGCAAAAMALHGGLATVTAPLADGFVGMVQQLGLWSPVQADGLPAQPPLRHTLLGPVLVPGGLFGVALVGMLLMLLAFGQWFLLPMMALHNPPLPPAMAASARAYPLNPAPMMGVTGLLMLAAALLLVTVGWILIALLPFFGALLYVGYRDVFLGSESDAPEGIAVDDELGEGSHG</sequence>
<keyword evidence="3" id="KW-1185">Reference proteome</keyword>
<evidence type="ECO:0000256" key="1">
    <source>
        <dbReference type="SAM" id="Phobius"/>
    </source>
</evidence>
<reference evidence="2 3" key="1">
    <citation type="submission" date="2016-10" db="EMBL/GenBank/DDBJ databases">
        <authorList>
            <person name="de Groot N.N."/>
        </authorList>
    </citation>
    <scope>NUCLEOTIDE SEQUENCE [LARGE SCALE GENOMIC DNA]</scope>
    <source>
        <strain evidence="2 3">CGMCC 1.6291</strain>
    </source>
</reference>
<gene>
    <name evidence="2" type="ORF">SAMN04488052_101110</name>
</gene>
<feature type="transmembrane region" description="Helical" evidence="1">
    <location>
        <begin position="56"/>
        <end position="75"/>
    </location>
</feature>
<keyword evidence="1" id="KW-0812">Transmembrane</keyword>
<dbReference type="AlphaFoldDB" id="A0A1H8PR48"/>
<feature type="transmembrane region" description="Helical" evidence="1">
    <location>
        <begin position="216"/>
        <end position="245"/>
    </location>
</feature>
<organism evidence="2 3">
    <name type="scientific">Aquisalimonas asiatica</name>
    <dbReference type="NCBI Taxonomy" id="406100"/>
    <lineage>
        <taxon>Bacteria</taxon>
        <taxon>Pseudomonadati</taxon>
        <taxon>Pseudomonadota</taxon>
        <taxon>Gammaproteobacteria</taxon>
        <taxon>Chromatiales</taxon>
        <taxon>Ectothiorhodospiraceae</taxon>
        <taxon>Aquisalimonas</taxon>
    </lineage>
</organism>
<dbReference type="RefSeq" id="WP_091639012.1">
    <property type="nucleotide sequence ID" value="NZ_FOEG01000001.1"/>
</dbReference>
<feature type="transmembrane region" description="Helical" evidence="1">
    <location>
        <begin position="155"/>
        <end position="181"/>
    </location>
</feature>
<accession>A0A1H8PR48</accession>
<dbReference type="STRING" id="406100.SAMN04488052_101110"/>
<keyword evidence="1" id="KW-0472">Membrane</keyword>
<evidence type="ECO:0000313" key="3">
    <source>
        <dbReference type="Proteomes" id="UP000199657"/>
    </source>
</evidence>
<proteinExistence type="predicted"/>
<evidence type="ECO:0000313" key="2">
    <source>
        <dbReference type="EMBL" id="SEO44509.1"/>
    </source>
</evidence>